<dbReference type="InterPro" id="IPR007487">
    <property type="entry name" value="ABC_transpt-TYRBP-like"/>
</dbReference>
<organism evidence="1 2">
    <name type="scientific">Streptococcus pyogenes serotype M3 (strain ATCC BAA-595 / MGAS315)</name>
    <dbReference type="NCBI Taxonomy" id="198466"/>
    <lineage>
        <taxon>Bacteria</taxon>
        <taxon>Bacillati</taxon>
        <taxon>Bacillota</taxon>
        <taxon>Bacilli</taxon>
        <taxon>Lactobacillales</taxon>
        <taxon>Streptococcaceae</taxon>
        <taxon>Streptococcus</taxon>
    </lineage>
</organism>
<dbReference type="AlphaFoldDB" id="A0A0H2UTZ6"/>
<sequence length="332" mass="35756">MKNKSLIATLLVLTVIVIGSLLSKGVSKENRDLANQPNITIGILQFVTHEALDDIKRGIEDQLKKQMPQKQNVVIKVMNAEGDQSKIQTMSRQLVQSGSDIVIGIATPAAQGLAAASKDIPVVMSAVSDPVGSRLVMQLDQPEANVTGLSNKVPVKQTIDLMKKLTPHVKTVGILYASNEDNSLSQVKEFRRLARKKGYQVISYAVPSTNEVPATMSVMLGKVDAVFIPQDNTIASAFSSVMTTSKAAKIPVYTSVDRMVEKGGLAAISQNQYDLGVQTANQVLKLIKGKRVVDVPVKVVDIGQPLINKNVAAELGIAINREDFPSASFIEN</sequence>
<dbReference type="SUPFAM" id="SSF53822">
    <property type="entry name" value="Periplasmic binding protein-like I"/>
    <property type="match status" value="1"/>
</dbReference>
<gene>
    <name evidence="1" type="ordered locus">SpyM3_0653</name>
</gene>
<dbReference type="EMBL" id="AE014074">
    <property type="protein sequence ID" value="AAM79260.1"/>
    <property type="molecule type" value="Genomic_DNA"/>
</dbReference>
<dbReference type="InterPro" id="IPR047776">
    <property type="entry name" value="ABC_SBP_TrpX-like"/>
</dbReference>
<dbReference type="Proteomes" id="UP000000564">
    <property type="component" value="Chromosome"/>
</dbReference>
<dbReference type="HOGENOM" id="CLU_058196_0_0_9"/>
<dbReference type="CDD" id="cd06325">
    <property type="entry name" value="PBP1_ABC_unchar_transporter"/>
    <property type="match status" value="1"/>
</dbReference>
<dbReference type="Pfam" id="PF04392">
    <property type="entry name" value="ABC_sub_bind"/>
    <property type="match status" value="1"/>
</dbReference>
<reference evidence="1 2" key="1">
    <citation type="journal article" date="2002" name="Proc. Natl. Acad. Sci. U.S.A.">
        <title>Genome sequence of a serotype M3 strain of group A Streptococcus: phage-encoded toxins, the high-virulence phenotype, and clone emergence.</title>
        <authorList>
            <person name="Beres S.B."/>
            <person name="Sylva G.L."/>
            <person name="Barbian K.D."/>
            <person name="Lei B."/>
            <person name="Hoff J.S."/>
            <person name="Mammarella N.D."/>
            <person name="Liu M.Y."/>
            <person name="Smoot J.C."/>
            <person name="Porcella S.F."/>
            <person name="Parkins L.D."/>
            <person name="Campbell D.S."/>
            <person name="Smith T.M."/>
            <person name="McCormick J.K."/>
            <person name="Leung D.Y."/>
            <person name="Schlievert P.M."/>
            <person name="Musser J.M."/>
        </authorList>
    </citation>
    <scope>NUCLEOTIDE SEQUENCE [LARGE SCALE GENOMIC DNA]</scope>
    <source>
        <strain evidence="2">ATCC BAA-595 / MGAS315</strain>
    </source>
</reference>
<accession>A0A0H2UTZ6</accession>
<dbReference type="Gene3D" id="3.40.50.2300">
    <property type="match status" value="2"/>
</dbReference>
<dbReference type="NCBIfam" id="NF041285">
    <property type="entry name" value="ABC_SBP_TrpX"/>
    <property type="match status" value="1"/>
</dbReference>
<evidence type="ECO:0000313" key="2">
    <source>
        <dbReference type="Proteomes" id="UP000000564"/>
    </source>
</evidence>
<proteinExistence type="predicted"/>
<dbReference type="InterPro" id="IPR028082">
    <property type="entry name" value="Peripla_BP_I"/>
</dbReference>
<dbReference type="RefSeq" id="WP_002984876.1">
    <property type="nucleotide sequence ID" value="NC_004070.1"/>
</dbReference>
<protein>
    <submittedName>
        <fullName evidence="1">Putative ABC transporter substrate-binding protein</fullName>
    </submittedName>
</protein>
<dbReference type="PANTHER" id="PTHR35271">
    <property type="entry name" value="ABC TRANSPORTER, SUBSTRATE-BINDING LIPOPROTEIN-RELATED"/>
    <property type="match status" value="1"/>
</dbReference>
<evidence type="ECO:0000313" key="1">
    <source>
        <dbReference type="EMBL" id="AAM79260.1"/>
    </source>
</evidence>
<dbReference type="KEGG" id="spg:SpyM3_0653"/>
<name>A0A0H2UTZ6_STRP3</name>
<dbReference type="PANTHER" id="PTHR35271:SF1">
    <property type="entry name" value="ABC TRANSPORTER, SUBSTRATE-BINDING LIPOPROTEIN"/>
    <property type="match status" value="1"/>
</dbReference>